<protein>
    <submittedName>
        <fullName evidence="2">Uncharacterized protein</fullName>
    </submittedName>
</protein>
<accession>A0A1B6EBX4</accession>
<feature type="compositionally biased region" description="Basic and acidic residues" evidence="1">
    <location>
        <begin position="893"/>
        <end position="905"/>
    </location>
</feature>
<evidence type="ECO:0000313" key="2">
    <source>
        <dbReference type="EMBL" id="JAS35413.1"/>
    </source>
</evidence>
<dbReference type="EMBL" id="GEDC01001885">
    <property type="protein sequence ID" value="JAS35413.1"/>
    <property type="molecule type" value="Transcribed_RNA"/>
</dbReference>
<feature type="region of interest" description="Disordered" evidence="1">
    <location>
        <begin position="944"/>
        <end position="1004"/>
    </location>
</feature>
<dbReference type="AlphaFoldDB" id="A0A1B6EBX4"/>
<gene>
    <name evidence="2" type="ORF">g.31574</name>
</gene>
<organism evidence="2">
    <name type="scientific">Clastoptera arizonana</name>
    <name type="common">Arizona spittle bug</name>
    <dbReference type="NCBI Taxonomy" id="38151"/>
    <lineage>
        <taxon>Eukaryota</taxon>
        <taxon>Metazoa</taxon>
        <taxon>Ecdysozoa</taxon>
        <taxon>Arthropoda</taxon>
        <taxon>Hexapoda</taxon>
        <taxon>Insecta</taxon>
        <taxon>Pterygota</taxon>
        <taxon>Neoptera</taxon>
        <taxon>Paraneoptera</taxon>
        <taxon>Hemiptera</taxon>
        <taxon>Auchenorrhyncha</taxon>
        <taxon>Cercopoidea</taxon>
        <taxon>Clastopteridae</taxon>
        <taxon>Clastoptera</taxon>
    </lineage>
</organism>
<reference evidence="2" key="1">
    <citation type="submission" date="2015-12" db="EMBL/GenBank/DDBJ databases">
        <title>De novo transcriptome assembly of four potential Pierce s Disease insect vectors from Arizona vineyards.</title>
        <authorList>
            <person name="Tassone E.E."/>
        </authorList>
    </citation>
    <scope>NUCLEOTIDE SEQUENCE</scope>
</reference>
<feature type="compositionally biased region" description="Basic and acidic residues" evidence="1">
    <location>
        <begin position="951"/>
        <end position="969"/>
    </location>
</feature>
<feature type="compositionally biased region" description="Polar residues" evidence="1">
    <location>
        <begin position="977"/>
        <end position="1004"/>
    </location>
</feature>
<name>A0A1B6EBX4_9HEMI</name>
<feature type="region of interest" description="Disordered" evidence="1">
    <location>
        <begin position="880"/>
        <end position="905"/>
    </location>
</feature>
<evidence type="ECO:0000256" key="1">
    <source>
        <dbReference type="SAM" id="MobiDB-lite"/>
    </source>
</evidence>
<feature type="non-terminal residue" evidence="2">
    <location>
        <position position="1"/>
    </location>
</feature>
<sequence>QPSENTHKPKIVTSSRKNSTRPKPSLPNIPTGYKLNDMDVNLSVPDLIVTPCKVFAKHSRSKESIPDKSSSTKVFNKTFTISPRFLNNNRAVSREHYSDLETVSVELYNSDSSEKGSNGSVIHTLGNACKSQGKNVSSISGNSCVWNTKLMQYQSEDYNVEHSSSPQKSKYFDEKLLLSDLAVDPCTLTTSIDSRFEESFSDSTTSTIAFDRTYTKICAEDTFDNKSDSSDSYYNLEKVNLQLCCSCSSIESLLDSSFTYPMSSGICNTDSIMRENESSIDNDLTNLNTDCIQNLSDDNGLEINEQCVHSFLNESLLDGDKSNGDQANNNNGAGQNELIKSDSQARLLISENNPSENKLKFEGPQDNCETLDKFDDNKEKMFIFSGSKSSDESLNFVSNSKSKQSNNLFLLPSKHKLKFLKEFKFKMNKGIVQNSPVESDNIQHICTDEEKNLDDLKIKKKFLESVDTEIMINELKDNKTLGNHKDIFNNEVTTSSDICNNSSSFPTVKTLRPTDSMEKNLMVSDNEGSDGKKSLFSNKESKVEVQKYCTRQPIKRFTKSRRNKHTGSNIKNSSINEFTKSAEMNLKLENSNKNDSEYEQFSEIVSVQNNCNKLNVHTKSSKNKHTHFNMNNSSISEFTKSEMNLTLEDSKKNYFDNEKLPDISAVKNDCNNKPNFFFKSRGPSNTNIKSDETKYEKFDSANKVCPKIDLTLKDLNTSAENIVLLNKTFGKSEVSNNSSELHESFYENSNVFQSDSCKEKDYSKIQYKTHKSQYGRCRRVNTFSKGSHAETYAEEYYMIEEILQTTSNLDSTESTVLNEKALKLPMIKHGNRNTKRNSIPKSCAKLGNNEANTSSEQVNFSGECQCPLNLPPINHKNKISYQNKGSHRRHLQKSKDKLDEVRPDEETLNAEQELLQSLSAYENLFKSESPIISSSSLESLKLFPSLGGNSNREHSSKNEMEKTRNKNEVNKSGLDSAYNSLNRKSPLNESINTDPGTRSSSESDSPAVAARFCHECGNKYPTSTAKFCCNCGVRRVFL</sequence>
<proteinExistence type="predicted"/>
<feature type="region of interest" description="Disordered" evidence="1">
    <location>
        <begin position="1"/>
        <end position="34"/>
    </location>
</feature>